<organism evidence="9 10">
    <name type="scientific">Candidatus Kaiserbacteria bacterium RIFCSPHIGHO2_01_FULL_54_36</name>
    <dbReference type="NCBI Taxonomy" id="1798482"/>
    <lineage>
        <taxon>Bacteria</taxon>
        <taxon>Candidatus Kaiseribacteriota</taxon>
    </lineage>
</organism>
<feature type="binding site" evidence="6">
    <location>
        <position position="112"/>
    </location>
    <ligand>
        <name>a divalent metal cation</name>
        <dbReference type="ChEBI" id="CHEBI:60240"/>
        <label>2</label>
        <note>catalytic</note>
    </ligand>
</feature>
<feature type="binding site" evidence="6">
    <location>
        <position position="240"/>
    </location>
    <ligand>
        <name>a divalent metal cation</name>
        <dbReference type="ChEBI" id="CHEBI:60240"/>
        <label>2</label>
        <note>catalytic</note>
    </ligand>
</feature>
<comment type="function">
    <text evidence="1 6">Removes the N-terminal methionine from nascent proteins. The N-terminal methionine is often cleaved when the second residue in the primary sequence is small and uncharged (Met-Ala-, Cys, Gly, Pro, Ser, Thr, or Val). Requires deformylation of the N(alpha)-formylated initiator methionine before it can be hydrolyzed.</text>
</comment>
<keyword evidence="3 6" id="KW-0645">Protease</keyword>
<reference evidence="9 10" key="1">
    <citation type="journal article" date="2016" name="Nat. Commun.">
        <title>Thousands of microbial genomes shed light on interconnected biogeochemical processes in an aquifer system.</title>
        <authorList>
            <person name="Anantharaman K."/>
            <person name="Brown C.T."/>
            <person name="Hug L.A."/>
            <person name="Sharon I."/>
            <person name="Castelle C.J."/>
            <person name="Probst A.J."/>
            <person name="Thomas B.C."/>
            <person name="Singh A."/>
            <person name="Wilkins M.J."/>
            <person name="Karaoz U."/>
            <person name="Brodie E.L."/>
            <person name="Williams K.H."/>
            <person name="Hubbard S.S."/>
            <person name="Banfield J.F."/>
        </authorList>
    </citation>
    <scope>NUCLEOTIDE SEQUENCE [LARGE SCALE GENOMIC DNA]</scope>
</reference>
<feature type="binding site" evidence="6">
    <location>
        <position position="82"/>
    </location>
    <ligand>
        <name>substrate</name>
    </ligand>
</feature>
<dbReference type="SUPFAM" id="SSF55920">
    <property type="entry name" value="Creatinase/aminopeptidase"/>
    <property type="match status" value="1"/>
</dbReference>
<comment type="caution">
    <text evidence="9">The sequence shown here is derived from an EMBL/GenBank/DDBJ whole genome shotgun (WGS) entry which is preliminary data.</text>
</comment>
<dbReference type="HAMAP" id="MF_01974">
    <property type="entry name" value="MetAP_1"/>
    <property type="match status" value="1"/>
</dbReference>
<dbReference type="EMBL" id="MFKV01000031">
    <property type="protein sequence ID" value="OGG49463.1"/>
    <property type="molecule type" value="Genomic_DNA"/>
</dbReference>
<dbReference type="STRING" id="1798482.A2763_04025"/>
<dbReference type="GO" id="GO:0070006">
    <property type="term" value="F:metalloaminopeptidase activity"/>
    <property type="evidence" value="ECO:0007669"/>
    <property type="project" value="UniProtKB-UniRule"/>
</dbReference>
<dbReference type="PANTHER" id="PTHR43330">
    <property type="entry name" value="METHIONINE AMINOPEPTIDASE"/>
    <property type="match status" value="1"/>
</dbReference>
<evidence type="ECO:0000259" key="8">
    <source>
        <dbReference type="Pfam" id="PF00557"/>
    </source>
</evidence>
<dbReference type="PRINTS" id="PR00599">
    <property type="entry name" value="MAPEPTIDASE"/>
</dbReference>
<evidence type="ECO:0000256" key="2">
    <source>
        <dbReference type="ARBA" id="ARBA00022438"/>
    </source>
</evidence>
<evidence type="ECO:0000256" key="7">
    <source>
        <dbReference type="RuleBase" id="RU003653"/>
    </source>
</evidence>
<proteinExistence type="inferred from homology"/>
<sequence>MIVRNQADIDALREGGKRLARHVRKLAEMVTPGVTGQELEEEAQKMVRAEGDELAFFGHTERKRDKPYPSGLCLSVNDVIVHSPASDNGAIIHDGDVVCLDFGIKHKGLYTDHAATVIAGNKRDPEDERLVRGTYEALAAGIAQAHVGATTGDIGYAVQKVAEKYNFGYPKNLSGHGVGLKVHEEPHVPNFGERGMGAKLQEGEVIAIEPMMALGSGELFIDKDGHSYRTKDGSRTAHAEHTVLITKEGPEILTKE</sequence>
<dbReference type="NCBIfam" id="TIGR00500">
    <property type="entry name" value="met_pdase_I"/>
    <property type="match status" value="1"/>
</dbReference>
<dbReference type="Proteomes" id="UP000178370">
    <property type="component" value="Unassembled WGS sequence"/>
</dbReference>
<dbReference type="InterPro" id="IPR036005">
    <property type="entry name" value="Creatinase/aminopeptidase-like"/>
</dbReference>
<evidence type="ECO:0000256" key="1">
    <source>
        <dbReference type="ARBA" id="ARBA00002521"/>
    </source>
</evidence>
<accession>A0A1F6CJN7</accession>
<comment type="catalytic activity">
    <reaction evidence="6 7">
        <text>Release of N-terminal amino acids, preferentially methionine, from peptides and arylamides.</text>
        <dbReference type="EC" id="3.4.11.18"/>
    </reaction>
</comment>
<feature type="binding site" evidence="6">
    <location>
        <position position="176"/>
    </location>
    <ligand>
        <name>a divalent metal cation</name>
        <dbReference type="ChEBI" id="CHEBI:60240"/>
        <label>2</label>
        <note>catalytic</note>
    </ligand>
</feature>
<keyword evidence="5 6" id="KW-0378">Hydrolase</keyword>
<dbReference type="Pfam" id="PF00557">
    <property type="entry name" value="Peptidase_M24"/>
    <property type="match status" value="1"/>
</dbReference>
<comment type="cofactor">
    <cofactor evidence="6">
        <name>Co(2+)</name>
        <dbReference type="ChEBI" id="CHEBI:48828"/>
    </cofactor>
    <cofactor evidence="6">
        <name>Zn(2+)</name>
        <dbReference type="ChEBI" id="CHEBI:29105"/>
    </cofactor>
    <cofactor evidence="6">
        <name>Mn(2+)</name>
        <dbReference type="ChEBI" id="CHEBI:29035"/>
    </cofactor>
    <cofactor evidence="6">
        <name>Fe(2+)</name>
        <dbReference type="ChEBI" id="CHEBI:29033"/>
    </cofactor>
    <text evidence="6">Binds 2 divalent metal cations per subunit. Has a high-affinity and a low affinity metal-binding site. The true nature of the physiological cofactor is under debate. The enzyme is active with cobalt, zinc, manganese or divalent iron ions. Most likely, methionine aminopeptidases function as mononuclear Fe(2+)-metalloproteases under physiological conditions, and the catalytically relevant metal-binding site has been assigned to the histidine-containing high-affinity site.</text>
</comment>
<dbReference type="AlphaFoldDB" id="A0A1F6CJN7"/>
<dbReference type="EC" id="3.4.11.18" evidence="6 7"/>
<dbReference type="InterPro" id="IPR002467">
    <property type="entry name" value="Pept_M24A_MAP1"/>
</dbReference>
<feature type="domain" description="Peptidase M24" evidence="8">
    <location>
        <begin position="11"/>
        <end position="247"/>
    </location>
</feature>
<feature type="binding site" evidence="6">
    <location>
        <position position="183"/>
    </location>
    <ligand>
        <name>substrate</name>
    </ligand>
</feature>
<comment type="subunit">
    <text evidence="6">Monomer.</text>
</comment>
<feature type="binding site" evidence="6">
    <location>
        <position position="240"/>
    </location>
    <ligand>
        <name>a divalent metal cation</name>
        <dbReference type="ChEBI" id="CHEBI:60240"/>
        <label>1</label>
    </ligand>
</feature>
<dbReference type="GO" id="GO:0004239">
    <property type="term" value="F:initiator methionyl aminopeptidase activity"/>
    <property type="evidence" value="ECO:0007669"/>
    <property type="project" value="UniProtKB-UniRule"/>
</dbReference>
<evidence type="ECO:0000256" key="4">
    <source>
        <dbReference type="ARBA" id="ARBA00022723"/>
    </source>
</evidence>
<evidence type="ECO:0000256" key="6">
    <source>
        <dbReference type="HAMAP-Rule" id="MF_01974"/>
    </source>
</evidence>
<gene>
    <name evidence="6" type="primary">map</name>
    <name evidence="9" type="ORF">A2763_04025</name>
</gene>
<evidence type="ECO:0000256" key="3">
    <source>
        <dbReference type="ARBA" id="ARBA00022670"/>
    </source>
</evidence>
<name>A0A1F6CJN7_9BACT</name>
<dbReference type="GO" id="GO:0006508">
    <property type="term" value="P:proteolysis"/>
    <property type="evidence" value="ECO:0007669"/>
    <property type="project" value="UniProtKB-KW"/>
</dbReference>
<feature type="binding site" evidence="6">
    <location>
        <position position="101"/>
    </location>
    <ligand>
        <name>a divalent metal cation</name>
        <dbReference type="ChEBI" id="CHEBI:60240"/>
        <label>1</label>
    </ligand>
</feature>
<protein>
    <recommendedName>
        <fullName evidence="6 7">Methionine aminopeptidase</fullName>
        <shortName evidence="6">MAP</shortName>
        <shortName evidence="6">MetAP</shortName>
        <ecNumber evidence="6 7">3.4.11.18</ecNumber>
    </recommendedName>
    <alternativeName>
        <fullName evidence="6">Peptidase M</fullName>
    </alternativeName>
</protein>
<evidence type="ECO:0000256" key="5">
    <source>
        <dbReference type="ARBA" id="ARBA00022801"/>
    </source>
</evidence>
<dbReference type="InterPro" id="IPR000994">
    <property type="entry name" value="Pept_M24"/>
</dbReference>
<dbReference type="InterPro" id="IPR001714">
    <property type="entry name" value="Pept_M24_MAP"/>
</dbReference>
<keyword evidence="2 6" id="KW-0031">Aminopeptidase</keyword>
<evidence type="ECO:0000313" key="10">
    <source>
        <dbReference type="Proteomes" id="UP000178370"/>
    </source>
</evidence>
<dbReference type="PANTHER" id="PTHR43330:SF27">
    <property type="entry name" value="METHIONINE AMINOPEPTIDASE"/>
    <property type="match status" value="1"/>
</dbReference>
<dbReference type="Gene3D" id="3.90.230.10">
    <property type="entry name" value="Creatinase/methionine aminopeptidase superfamily"/>
    <property type="match status" value="1"/>
</dbReference>
<evidence type="ECO:0000313" key="9">
    <source>
        <dbReference type="EMBL" id="OGG49463.1"/>
    </source>
</evidence>
<comment type="similarity">
    <text evidence="6">Belongs to the peptidase M24A family. Methionine aminopeptidase type 1 subfamily.</text>
</comment>
<dbReference type="GO" id="GO:0005829">
    <property type="term" value="C:cytosol"/>
    <property type="evidence" value="ECO:0007669"/>
    <property type="project" value="TreeGrafter"/>
</dbReference>
<dbReference type="GO" id="GO:0046872">
    <property type="term" value="F:metal ion binding"/>
    <property type="evidence" value="ECO:0007669"/>
    <property type="project" value="UniProtKB-UniRule"/>
</dbReference>
<feature type="binding site" evidence="6">
    <location>
        <position position="112"/>
    </location>
    <ligand>
        <name>a divalent metal cation</name>
        <dbReference type="ChEBI" id="CHEBI:60240"/>
        <label>1</label>
    </ligand>
</feature>
<keyword evidence="4 6" id="KW-0479">Metal-binding</keyword>
<feature type="binding site" evidence="6">
    <location>
        <position position="209"/>
    </location>
    <ligand>
        <name>a divalent metal cation</name>
        <dbReference type="ChEBI" id="CHEBI:60240"/>
        <label>2</label>
        <note>catalytic</note>
    </ligand>
</feature>